<evidence type="ECO:0000313" key="15">
    <source>
        <dbReference type="Proteomes" id="UP001169242"/>
    </source>
</evidence>
<feature type="transmembrane region" description="Helical" evidence="12">
    <location>
        <begin position="6"/>
        <end position="25"/>
    </location>
</feature>
<keyword evidence="15" id="KW-1185">Reference proteome</keyword>
<evidence type="ECO:0000259" key="13">
    <source>
        <dbReference type="Pfam" id="PF00892"/>
    </source>
</evidence>
<accession>A0AA42DQ52</accession>
<evidence type="ECO:0000256" key="2">
    <source>
        <dbReference type="ARBA" id="ARBA00007362"/>
    </source>
</evidence>
<name>A0AA42DQ52_9FIRM</name>
<dbReference type="SUPFAM" id="SSF103481">
    <property type="entry name" value="Multidrug resistance efflux transporter EmrE"/>
    <property type="match status" value="1"/>
</dbReference>
<dbReference type="RefSeq" id="WP_271013094.1">
    <property type="nucleotide sequence ID" value="NZ_JAQIFT010000061.1"/>
</dbReference>
<keyword evidence="7 12" id="KW-0812">Transmembrane</keyword>
<evidence type="ECO:0000256" key="8">
    <source>
        <dbReference type="ARBA" id="ARBA00022985"/>
    </source>
</evidence>
<dbReference type="AlphaFoldDB" id="A0AA42DQ52"/>
<dbReference type="GO" id="GO:0005886">
    <property type="term" value="C:plasma membrane"/>
    <property type="evidence" value="ECO:0007669"/>
    <property type="project" value="UniProtKB-SubCell"/>
</dbReference>
<sequence>MNKYIILILIMVFISAISQIMLKISTNKIHKSKIREIINPLVIGAYGIFFAVMIINTILLKHVDLKFIPVVESTGYIYILVLSALILKEKITKRQIVGNIIIIIGIIIFNL</sequence>
<dbReference type="Gene3D" id="1.10.3730.20">
    <property type="match status" value="1"/>
</dbReference>
<dbReference type="Proteomes" id="UP001169242">
    <property type="component" value="Unassembled WGS sequence"/>
</dbReference>
<dbReference type="InterPro" id="IPR000390">
    <property type="entry name" value="Small_drug/metabolite_transptr"/>
</dbReference>
<keyword evidence="3" id="KW-1003">Cell membrane</keyword>
<evidence type="ECO:0000256" key="7">
    <source>
        <dbReference type="ARBA" id="ARBA00022692"/>
    </source>
</evidence>
<evidence type="ECO:0000256" key="5">
    <source>
        <dbReference type="ARBA" id="ARBA00022519"/>
    </source>
</evidence>
<keyword evidence="10" id="KW-0443">Lipid metabolism</keyword>
<evidence type="ECO:0000256" key="10">
    <source>
        <dbReference type="ARBA" id="ARBA00023098"/>
    </source>
</evidence>
<dbReference type="GO" id="GO:0009103">
    <property type="term" value="P:lipopolysaccharide biosynthetic process"/>
    <property type="evidence" value="ECO:0007669"/>
    <property type="project" value="UniProtKB-KW"/>
</dbReference>
<gene>
    <name evidence="14" type="ORF">PBV87_17165</name>
</gene>
<feature type="transmembrane region" description="Helical" evidence="12">
    <location>
        <begin position="94"/>
        <end position="110"/>
    </location>
</feature>
<dbReference type="InterPro" id="IPR037185">
    <property type="entry name" value="EmrE-like"/>
</dbReference>
<comment type="caution">
    <text evidence="14">The sequence shown here is derived from an EMBL/GenBank/DDBJ whole genome shotgun (WGS) entry which is preliminary data.</text>
</comment>
<evidence type="ECO:0000256" key="9">
    <source>
        <dbReference type="ARBA" id="ARBA00022989"/>
    </source>
</evidence>
<organism evidence="14 15">
    <name type="scientific">Holtiella tumoricola</name>
    <dbReference type="NCBI Taxonomy" id="3018743"/>
    <lineage>
        <taxon>Bacteria</taxon>
        <taxon>Bacillati</taxon>
        <taxon>Bacillota</taxon>
        <taxon>Clostridia</taxon>
        <taxon>Lachnospirales</taxon>
        <taxon>Cellulosilyticaceae</taxon>
        <taxon>Holtiella</taxon>
    </lineage>
</organism>
<keyword evidence="5" id="KW-0997">Cell inner membrane</keyword>
<keyword evidence="11 12" id="KW-0472">Membrane</keyword>
<feature type="transmembrane region" description="Helical" evidence="12">
    <location>
        <begin position="67"/>
        <end position="87"/>
    </location>
</feature>
<evidence type="ECO:0000256" key="3">
    <source>
        <dbReference type="ARBA" id="ARBA00022475"/>
    </source>
</evidence>
<comment type="subcellular location">
    <subcellularLocation>
        <location evidence="1">Cell membrane</location>
        <topology evidence="1">Multi-pass membrane protein</topology>
    </subcellularLocation>
</comment>
<keyword evidence="9 12" id="KW-1133">Transmembrane helix</keyword>
<keyword evidence="4" id="KW-0444">Lipid biosynthesis</keyword>
<dbReference type="PANTHER" id="PTHR30561">
    <property type="entry name" value="SMR FAMILY PROTON-DEPENDENT DRUG EFFLUX TRANSPORTER SUGE"/>
    <property type="match status" value="1"/>
</dbReference>
<proteinExistence type="inferred from homology"/>
<protein>
    <submittedName>
        <fullName evidence="14">EamA family transporter</fullName>
    </submittedName>
</protein>
<keyword evidence="8" id="KW-0448">Lipopolysaccharide biosynthesis</keyword>
<feature type="transmembrane region" description="Helical" evidence="12">
    <location>
        <begin position="37"/>
        <end position="55"/>
    </location>
</feature>
<dbReference type="EMBL" id="JAQIFT010000061">
    <property type="protein sequence ID" value="MDA3733210.1"/>
    <property type="molecule type" value="Genomic_DNA"/>
</dbReference>
<evidence type="ECO:0000256" key="4">
    <source>
        <dbReference type="ARBA" id="ARBA00022516"/>
    </source>
</evidence>
<dbReference type="PANTHER" id="PTHR30561:SF9">
    <property type="entry name" value="4-AMINO-4-DEOXY-L-ARABINOSE-PHOSPHOUNDECAPRENOL FLIPPASE SUBUNIT ARNF-RELATED"/>
    <property type="match status" value="1"/>
</dbReference>
<evidence type="ECO:0000256" key="6">
    <source>
        <dbReference type="ARBA" id="ARBA00022556"/>
    </source>
</evidence>
<evidence type="ECO:0000313" key="14">
    <source>
        <dbReference type="EMBL" id="MDA3733210.1"/>
    </source>
</evidence>
<dbReference type="Pfam" id="PF00892">
    <property type="entry name" value="EamA"/>
    <property type="match status" value="1"/>
</dbReference>
<dbReference type="GO" id="GO:0022857">
    <property type="term" value="F:transmembrane transporter activity"/>
    <property type="evidence" value="ECO:0007669"/>
    <property type="project" value="InterPro"/>
</dbReference>
<comment type="similarity">
    <text evidence="2">Belongs to the EamA transporter family.</text>
</comment>
<feature type="domain" description="EamA" evidence="13">
    <location>
        <begin position="9"/>
        <end position="110"/>
    </location>
</feature>
<evidence type="ECO:0000256" key="1">
    <source>
        <dbReference type="ARBA" id="ARBA00004651"/>
    </source>
</evidence>
<reference evidence="14" key="1">
    <citation type="journal article" date="2023" name="Int. J. Syst. Evol. Microbiol.">
        <title>&lt;i&gt;Holtiella tumoricola&lt;/i&gt; gen. nov. sp. nov., isolated from a human clinical sample.</title>
        <authorList>
            <person name="Allen-Vercoe E."/>
            <person name="Daigneault M.C."/>
            <person name="Vancuren S.J."/>
            <person name="Cochrane K."/>
            <person name="O'Neal L.L."/>
            <person name="Sankaranarayanan K."/>
            <person name="Lawson P.A."/>
        </authorList>
    </citation>
    <scope>NUCLEOTIDE SEQUENCE</scope>
    <source>
        <strain evidence="14">CC70A</strain>
    </source>
</reference>
<evidence type="ECO:0000256" key="12">
    <source>
        <dbReference type="SAM" id="Phobius"/>
    </source>
</evidence>
<dbReference type="InterPro" id="IPR000620">
    <property type="entry name" value="EamA_dom"/>
</dbReference>
<evidence type="ECO:0000256" key="11">
    <source>
        <dbReference type="ARBA" id="ARBA00023136"/>
    </source>
</evidence>
<keyword evidence="6" id="KW-0441">Lipid A biosynthesis</keyword>